<name>X1T142_9ZZZZ</name>
<comment type="caution">
    <text evidence="1">The sequence shown here is derived from an EMBL/GenBank/DDBJ whole genome shotgun (WGS) entry which is preliminary data.</text>
</comment>
<accession>X1T142</accession>
<dbReference type="EMBL" id="BARW01018442">
    <property type="protein sequence ID" value="GAI99012.1"/>
    <property type="molecule type" value="Genomic_DNA"/>
</dbReference>
<organism evidence="1">
    <name type="scientific">marine sediment metagenome</name>
    <dbReference type="NCBI Taxonomy" id="412755"/>
    <lineage>
        <taxon>unclassified sequences</taxon>
        <taxon>metagenomes</taxon>
        <taxon>ecological metagenomes</taxon>
    </lineage>
</organism>
<sequence length="76" mass="8523">MMEPERISRIAYFVGIAQAAALVNGTTLTGSDKNVKDILEGIKLSIRTARADLYQLEEVTTEEVKKVMGMINYTWE</sequence>
<dbReference type="AlphaFoldDB" id="X1T142"/>
<gene>
    <name evidence="1" type="ORF">S12H4_31572</name>
</gene>
<evidence type="ECO:0000313" key="1">
    <source>
        <dbReference type="EMBL" id="GAI99012.1"/>
    </source>
</evidence>
<protein>
    <submittedName>
        <fullName evidence="1">Uncharacterized protein</fullName>
    </submittedName>
</protein>
<proteinExistence type="predicted"/>
<reference evidence="1" key="1">
    <citation type="journal article" date="2014" name="Front. Microbiol.">
        <title>High frequency of phylogenetically diverse reductive dehalogenase-homologous genes in deep subseafloor sedimentary metagenomes.</title>
        <authorList>
            <person name="Kawai M."/>
            <person name="Futagami T."/>
            <person name="Toyoda A."/>
            <person name="Takaki Y."/>
            <person name="Nishi S."/>
            <person name="Hori S."/>
            <person name="Arai W."/>
            <person name="Tsubouchi T."/>
            <person name="Morono Y."/>
            <person name="Uchiyama I."/>
            <person name="Ito T."/>
            <person name="Fujiyama A."/>
            <person name="Inagaki F."/>
            <person name="Takami H."/>
        </authorList>
    </citation>
    <scope>NUCLEOTIDE SEQUENCE</scope>
    <source>
        <strain evidence="1">Expedition CK06-06</strain>
    </source>
</reference>